<dbReference type="Proteomes" id="UP001161405">
    <property type="component" value="Unassembled WGS sequence"/>
</dbReference>
<evidence type="ECO:0000313" key="6">
    <source>
        <dbReference type="EMBL" id="GLQ17178.1"/>
    </source>
</evidence>
<gene>
    <name evidence="6" type="ORF">GCM10007879_14270</name>
</gene>
<dbReference type="PROSITE" id="PS51898">
    <property type="entry name" value="TYR_RECOMBINASE"/>
    <property type="match status" value="1"/>
</dbReference>
<dbReference type="InterPro" id="IPR011010">
    <property type="entry name" value="DNA_brk_join_enz"/>
</dbReference>
<dbReference type="SUPFAM" id="SSF56349">
    <property type="entry name" value="DNA breaking-rejoining enzymes"/>
    <property type="match status" value="1"/>
</dbReference>
<evidence type="ECO:0000256" key="1">
    <source>
        <dbReference type="ARBA" id="ARBA00008857"/>
    </source>
</evidence>
<evidence type="ECO:0000256" key="2">
    <source>
        <dbReference type="ARBA" id="ARBA00022908"/>
    </source>
</evidence>
<comment type="similarity">
    <text evidence="1">Belongs to the 'phage' integrase family.</text>
</comment>
<dbReference type="InterPro" id="IPR013762">
    <property type="entry name" value="Integrase-like_cat_sf"/>
</dbReference>
<sequence length="385" mass="43959">MPIKKFTRTFVQSAKCPEEKQKTVFSDQKTKGLVLEVRASGGKTYYVRYRDQYGDQKNIKIGDATSIDLEAARRHTIQTMSRVALGADPHSERKALRQVPSFNQFFAERYLPYVKGYKRSWKSDESIYRNHVAPVFGHKRLDVVTTSDISKFHHGLCGLGYAPGTANRVLILIRFMYNLAIKWQVPNISSNPSSGVELFRLNNERQRFLTPLEVNRLFDEIKRSPNTLLEPIVSLLLLTGARKREVLDAQWADFDFNNRIWVIPITKSGKARKVPLSDEAIALVERLKSKNRSAYLFANPETAKPFRTIFYAWDTARKRAGLAEVRMHDLRHSFASFLVNSGRSLYEVQRLLGHAHIKTTERYAHLSDETLSSAVNVVGAIIKSA</sequence>
<dbReference type="InterPro" id="IPR025166">
    <property type="entry name" value="Integrase_DNA_bind_dom"/>
</dbReference>
<dbReference type="Pfam" id="PF00589">
    <property type="entry name" value="Phage_integrase"/>
    <property type="match status" value="1"/>
</dbReference>
<dbReference type="PANTHER" id="PTHR30629:SF2">
    <property type="entry name" value="PROPHAGE INTEGRASE INTS-RELATED"/>
    <property type="match status" value="1"/>
</dbReference>
<keyword evidence="2" id="KW-0229">DNA integration</keyword>
<dbReference type="Pfam" id="PF13356">
    <property type="entry name" value="Arm-DNA-bind_3"/>
    <property type="match status" value="1"/>
</dbReference>
<dbReference type="EMBL" id="BSNI01000002">
    <property type="protein sequence ID" value="GLQ17178.1"/>
    <property type="molecule type" value="Genomic_DNA"/>
</dbReference>
<dbReference type="InterPro" id="IPR038488">
    <property type="entry name" value="Integrase_DNA-bd_sf"/>
</dbReference>
<name>A0ABQ5UPG0_9HYPH</name>
<dbReference type="InterPro" id="IPR050808">
    <property type="entry name" value="Phage_Integrase"/>
</dbReference>
<dbReference type="Gene3D" id="1.10.443.10">
    <property type="entry name" value="Intergrase catalytic core"/>
    <property type="match status" value="1"/>
</dbReference>
<reference evidence="6" key="2">
    <citation type="submission" date="2023-01" db="EMBL/GenBank/DDBJ databases">
        <title>Draft genome sequence of Maritalea porphyrae strain NBRC 107169.</title>
        <authorList>
            <person name="Sun Q."/>
            <person name="Mori K."/>
        </authorList>
    </citation>
    <scope>NUCLEOTIDE SEQUENCE</scope>
    <source>
        <strain evidence="6">NBRC 107169</strain>
    </source>
</reference>
<dbReference type="Gene3D" id="3.30.160.390">
    <property type="entry name" value="Integrase, DNA-binding domain"/>
    <property type="match status" value="1"/>
</dbReference>
<keyword evidence="7" id="KW-1185">Reference proteome</keyword>
<evidence type="ECO:0000259" key="5">
    <source>
        <dbReference type="PROSITE" id="PS51898"/>
    </source>
</evidence>
<dbReference type="PANTHER" id="PTHR30629">
    <property type="entry name" value="PROPHAGE INTEGRASE"/>
    <property type="match status" value="1"/>
</dbReference>
<evidence type="ECO:0000313" key="7">
    <source>
        <dbReference type="Proteomes" id="UP001161405"/>
    </source>
</evidence>
<keyword evidence="3" id="KW-0238">DNA-binding</keyword>
<evidence type="ECO:0000256" key="4">
    <source>
        <dbReference type="ARBA" id="ARBA00023172"/>
    </source>
</evidence>
<reference evidence="6" key="1">
    <citation type="journal article" date="2014" name="Int. J. Syst. Evol. Microbiol.">
        <title>Complete genome of a new Firmicutes species belonging to the dominant human colonic microbiota ('Ruminococcus bicirculans') reveals two chromosomes and a selective capacity to utilize plant glucans.</title>
        <authorList>
            <consortium name="NISC Comparative Sequencing Program"/>
            <person name="Wegmann U."/>
            <person name="Louis P."/>
            <person name="Goesmann A."/>
            <person name="Henrissat B."/>
            <person name="Duncan S.H."/>
            <person name="Flint H.J."/>
        </authorList>
    </citation>
    <scope>NUCLEOTIDE SEQUENCE</scope>
    <source>
        <strain evidence="6">NBRC 107169</strain>
    </source>
</reference>
<feature type="domain" description="Tyr recombinase" evidence="5">
    <location>
        <begin position="204"/>
        <end position="376"/>
    </location>
</feature>
<dbReference type="InterPro" id="IPR004107">
    <property type="entry name" value="Integrase_SAM-like_N"/>
</dbReference>
<dbReference type="Pfam" id="PF14659">
    <property type="entry name" value="Phage_int_SAM_3"/>
    <property type="match status" value="1"/>
</dbReference>
<organism evidence="6 7">
    <name type="scientific">Maritalea porphyrae</name>
    <dbReference type="NCBI Taxonomy" id="880732"/>
    <lineage>
        <taxon>Bacteria</taxon>
        <taxon>Pseudomonadati</taxon>
        <taxon>Pseudomonadota</taxon>
        <taxon>Alphaproteobacteria</taxon>
        <taxon>Hyphomicrobiales</taxon>
        <taxon>Devosiaceae</taxon>
        <taxon>Maritalea</taxon>
    </lineage>
</organism>
<proteinExistence type="inferred from homology"/>
<protein>
    <submittedName>
        <fullName evidence="6">Integrase</fullName>
    </submittedName>
</protein>
<dbReference type="CDD" id="cd00796">
    <property type="entry name" value="INT_Rci_Hp1_C"/>
    <property type="match status" value="1"/>
</dbReference>
<evidence type="ECO:0000256" key="3">
    <source>
        <dbReference type="ARBA" id="ARBA00023125"/>
    </source>
</evidence>
<accession>A0ABQ5UPG0</accession>
<comment type="caution">
    <text evidence="6">The sequence shown here is derived from an EMBL/GenBank/DDBJ whole genome shotgun (WGS) entry which is preliminary data.</text>
</comment>
<dbReference type="InterPro" id="IPR010998">
    <property type="entry name" value="Integrase_recombinase_N"/>
</dbReference>
<dbReference type="RefSeq" id="WP_284363132.1">
    <property type="nucleotide sequence ID" value="NZ_BSNI01000002.1"/>
</dbReference>
<dbReference type="Gene3D" id="1.10.150.130">
    <property type="match status" value="1"/>
</dbReference>
<dbReference type="InterPro" id="IPR002104">
    <property type="entry name" value="Integrase_catalytic"/>
</dbReference>
<keyword evidence="4" id="KW-0233">DNA recombination</keyword>